<evidence type="ECO:0000259" key="5">
    <source>
        <dbReference type="Pfam" id="PF04542"/>
    </source>
</evidence>
<name>A0ABY4BME8_9FLAO</name>
<dbReference type="CDD" id="cd06171">
    <property type="entry name" value="Sigma70_r4"/>
    <property type="match status" value="1"/>
</dbReference>
<evidence type="ECO:0000256" key="4">
    <source>
        <dbReference type="ARBA" id="ARBA00023163"/>
    </source>
</evidence>
<evidence type="ECO:0000313" key="8">
    <source>
        <dbReference type="Proteomes" id="UP000831460"/>
    </source>
</evidence>
<keyword evidence="8" id="KW-1185">Reference proteome</keyword>
<organism evidence="7 8">
    <name type="scientific">Chryseobacterium suipulveris</name>
    <dbReference type="NCBI Taxonomy" id="2929800"/>
    <lineage>
        <taxon>Bacteria</taxon>
        <taxon>Pseudomonadati</taxon>
        <taxon>Bacteroidota</taxon>
        <taxon>Flavobacteriia</taxon>
        <taxon>Flavobacteriales</taxon>
        <taxon>Weeksellaceae</taxon>
        <taxon>Chryseobacterium group</taxon>
        <taxon>Chryseobacterium</taxon>
    </lineage>
</organism>
<dbReference type="Proteomes" id="UP000831460">
    <property type="component" value="Chromosome"/>
</dbReference>
<evidence type="ECO:0000313" key="7">
    <source>
        <dbReference type="EMBL" id="UOE40373.1"/>
    </source>
</evidence>
<dbReference type="InterPro" id="IPR036388">
    <property type="entry name" value="WH-like_DNA-bd_sf"/>
</dbReference>
<dbReference type="InterPro" id="IPR039425">
    <property type="entry name" value="RNA_pol_sigma-70-like"/>
</dbReference>
<dbReference type="EMBL" id="CP094532">
    <property type="protein sequence ID" value="UOE40373.1"/>
    <property type="molecule type" value="Genomic_DNA"/>
</dbReference>
<dbReference type="Gene3D" id="1.10.10.10">
    <property type="entry name" value="Winged helix-like DNA-binding domain superfamily/Winged helix DNA-binding domain"/>
    <property type="match status" value="1"/>
</dbReference>
<dbReference type="Pfam" id="PF04542">
    <property type="entry name" value="Sigma70_r2"/>
    <property type="match status" value="1"/>
</dbReference>
<proteinExistence type="inferred from homology"/>
<dbReference type="NCBIfam" id="TIGR02937">
    <property type="entry name" value="sigma70-ECF"/>
    <property type="match status" value="1"/>
</dbReference>
<dbReference type="Gene3D" id="1.10.1740.10">
    <property type="match status" value="1"/>
</dbReference>
<dbReference type="InterPro" id="IPR014284">
    <property type="entry name" value="RNA_pol_sigma-70_dom"/>
</dbReference>
<dbReference type="SUPFAM" id="SSF88946">
    <property type="entry name" value="Sigma2 domain of RNA polymerase sigma factors"/>
    <property type="match status" value="1"/>
</dbReference>
<keyword evidence="3" id="KW-0731">Sigma factor</keyword>
<keyword evidence="2" id="KW-0805">Transcription regulation</keyword>
<dbReference type="Pfam" id="PF08281">
    <property type="entry name" value="Sigma70_r4_2"/>
    <property type="match status" value="1"/>
</dbReference>
<accession>A0ABY4BME8</accession>
<dbReference type="PANTHER" id="PTHR43133:SF60">
    <property type="entry name" value="RNA POLYMERASE SIGMA FACTOR SIGV"/>
    <property type="match status" value="1"/>
</dbReference>
<comment type="similarity">
    <text evidence="1">Belongs to the sigma-70 factor family. ECF subfamily.</text>
</comment>
<dbReference type="InterPro" id="IPR013324">
    <property type="entry name" value="RNA_pol_sigma_r3/r4-like"/>
</dbReference>
<feature type="domain" description="RNA polymerase sigma factor 70 region 4 type 2" evidence="6">
    <location>
        <begin position="122"/>
        <end position="172"/>
    </location>
</feature>
<gene>
    <name evidence="7" type="ORF">MTP09_10695</name>
</gene>
<dbReference type="SUPFAM" id="SSF88659">
    <property type="entry name" value="Sigma3 and sigma4 domains of RNA polymerase sigma factors"/>
    <property type="match status" value="1"/>
</dbReference>
<evidence type="ECO:0000256" key="2">
    <source>
        <dbReference type="ARBA" id="ARBA00023015"/>
    </source>
</evidence>
<dbReference type="InterPro" id="IPR013249">
    <property type="entry name" value="RNA_pol_sigma70_r4_t2"/>
</dbReference>
<feature type="domain" description="RNA polymerase sigma-70 region 2" evidence="5">
    <location>
        <begin position="31"/>
        <end position="91"/>
    </location>
</feature>
<keyword evidence="4" id="KW-0804">Transcription</keyword>
<reference evidence="7 8" key="1">
    <citation type="submission" date="2022-03" db="EMBL/GenBank/DDBJ databases">
        <title>Chryseobacterium sp. isolated from particulate matters in swine house.</title>
        <authorList>
            <person name="Won M."/>
            <person name="Kim S.-J."/>
            <person name="Kwon S.-W."/>
        </authorList>
    </citation>
    <scope>NUCLEOTIDE SEQUENCE [LARGE SCALE GENOMIC DNA]</scope>
    <source>
        <strain evidence="7 8">SC2-2</strain>
    </source>
</reference>
<evidence type="ECO:0000256" key="1">
    <source>
        <dbReference type="ARBA" id="ARBA00010641"/>
    </source>
</evidence>
<dbReference type="PANTHER" id="PTHR43133">
    <property type="entry name" value="RNA POLYMERASE ECF-TYPE SIGMA FACTO"/>
    <property type="match status" value="1"/>
</dbReference>
<dbReference type="InterPro" id="IPR007627">
    <property type="entry name" value="RNA_pol_sigma70_r2"/>
</dbReference>
<protein>
    <submittedName>
        <fullName evidence="7">Sigma-70 family RNA polymerase sigma factor</fullName>
    </submittedName>
</protein>
<sequence>MEKNQLLSLISLAKLKDQKAQTKLINAFWVDVFSFVMKKVQDENVADEITVSVFSKVLAKLEMYDPNFQFKTWVLTIAQNTVIDYWRKKARENEDAFDNFEGIKNQFARSPEELLISEEDQKQILAVIESLDSNYQDIIRLRFFEEKSIKEIAEELNLTVANTKVRIMRAKKVLAELLKDTEFND</sequence>
<evidence type="ECO:0000259" key="6">
    <source>
        <dbReference type="Pfam" id="PF08281"/>
    </source>
</evidence>
<evidence type="ECO:0000256" key="3">
    <source>
        <dbReference type="ARBA" id="ARBA00023082"/>
    </source>
</evidence>
<dbReference type="RefSeq" id="WP_243548396.1">
    <property type="nucleotide sequence ID" value="NZ_CP094532.1"/>
</dbReference>
<dbReference type="InterPro" id="IPR013325">
    <property type="entry name" value="RNA_pol_sigma_r2"/>
</dbReference>